<reference evidence="4" key="1">
    <citation type="submission" date="2016-10" db="EMBL/GenBank/DDBJ databases">
        <authorList>
            <person name="Varghese N."/>
            <person name="Submissions S."/>
        </authorList>
    </citation>
    <scope>NUCLEOTIDE SEQUENCE [LARGE SCALE GENOMIC DNA]</scope>
    <source>
        <strain evidence="4">DSM 20524</strain>
    </source>
</reference>
<evidence type="ECO:0000313" key="4">
    <source>
        <dbReference type="Proteomes" id="UP000198929"/>
    </source>
</evidence>
<keyword evidence="2" id="KW-0812">Transmembrane</keyword>
<keyword evidence="2" id="KW-1133">Transmembrane helix</keyword>
<evidence type="ECO:0000313" key="3">
    <source>
        <dbReference type="EMBL" id="SES24705.1"/>
    </source>
</evidence>
<dbReference type="EMBL" id="FOGQ01000014">
    <property type="protein sequence ID" value="SES24705.1"/>
    <property type="molecule type" value="Genomic_DNA"/>
</dbReference>
<gene>
    <name evidence="3" type="ORF">SAMN05661109_02368</name>
</gene>
<feature type="transmembrane region" description="Helical" evidence="2">
    <location>
        <begin position="75"/>
        <end position="96"/>
    </location>
</feature>
<keyword evidence="2" id="KW-0472">Membrane</keyword>
<dbReference type="AlphaFoldDB" id="A0A1H9VSR7"/>
<keyword evidence="4" id="KW-1185">Reference proteome</keyword>
<dbReference type="Proteomes" id="UP000198929">
    <property type="component" value="Unassembled WGS sequence"/>
</dbReference>
<feature type="transmembrane region" description="Helical" evidence="2">
    <location>
        <begin position="7"/>
        <end position="27"/>
    </location>
</feature>
<dbReference type="PANTHER" id="PTHR40078:SF1">
    <property type="entry name" value="INTEGRAL MEMBRANE PROTEIN"/>
    <property type="match status" value="1"/>
</dbReference>
<protein>
    <submittedName>
        <fullName evidence="3">Uncharacterized membrane protein YczE</fullName>
    </submittedName>
</protein>
<organism evidence="3 4">
    <name type="scientific">Corynebacterium cystitidis DSM 20524</name>
    <dbReference type="NCBI Taxonomy" id="1121357"/>
    <lineage>
        <taxon>Bacteria</taxon>
        <taxon>Bacillati</taxon>
        <taxon>Actinomycetota</taxon>
        <taxon>Actinomycetes</taxon>
        <taxon>Mycobacteriales</taxon>
        <taxon>Corynebacteriaceae</taxon>
        <taxon>Corynebacterium</taxon>
    </lineage>
</organism>
<evidence type="ECO:0000256" key="2">
    <source>
        <dbReference type="SAM" id="Phobius"/>
    </source>
</evidence>
<feature type="transmembrane region" description="Helical" evidence="2">
    <location>
        <begin position="166"/>
        <end position="188"/>
    </location>
</feature>
<dbReference type="RefSeq" id="WP_092260414.1">
    <property type="nucleotide sequence ID" value="NZ_CP047199.1"/>
</dbReference>
<accession>A0A1H9VSR7</accession>
<feature type="transmembrane region" description="Helical" evidence="2">
    <location>
        <begin position="47"/>
        <end position="68"/>
    </location>
</feature>
<feature type="compositionally biased region" description="Low complexity" evidence="1">
    <location>
        <begin position="219"/>
        <end position="229"/>
    </location>
</feature>
<dbReference type="STRING" id="1121357.SAMN05661109_02368"/>
<sequence length="235" mass="24888">MQLASRILTLVVGHAIMAIGVALSLASDLGTTPISALPAVTSLISGLSVGTTTVLVNVVLVVLQILILRRDYAPIQLFQLALLLYFGPFIDGAVWLLDQLGVGYSNYFQQWVLTIVGIIVVGIGVTLQVRARLFVLPGEGIAQALSFALHRRFGAKPRYEFGRVKVVTDTVQVLLALVLALVFLGGFVGVREGTIAAALAVGWVVTLCNKIVPPKADSRGTSRGTSRTGPLGVED</sequence>
<dbReference type="PANTHER" id="PTHR40078">
    <property type="entry name" value="INTEGRAL MEMBRANE PROTEIN-RELATED"/>
    <property type="match status" value="1"/>
</dbReference>
<feature type="transmembrane region" description="Helical" evidence="2">
    <location>
        <begin position="108"/>
        <end position="127"/>
    </location>
</feature>
<evidence type="ECO:0000256" key="1">
    <source>
        <dbReference type="SAM" id="MobiDB-lite"/>
    </source>
</evidence>
<name>A0A1H9VSR7_9CORY</name>
<feature type="region of interest" description="Disordered" evidence="1">
    <location>
        <begin position="216"/>
        <end position="235"/>
    </location>
</feature>
<dbReference type="Pfam" id="PF19700">
    <property type="entry name" value="DUF6198"/>
    <property type="match status" value="1"/>
</dbReference>
<dbReference type="InterPro" id="IPR038750">
    <property type="entry name" value="YczE/YyaS-like"/>
</dbReference>
<feature type="transmembrane region" description="Helical" evidence="2">
    <location>
        <begin position="194"/>
        <end position="212"/>
    </location>
</feature>
<proteinExistence type="predicted"/>